<evidence type="ECO:0000256" key="5">
    <source>
        <dbReference type="ARBA" id="ARBA00022833"/>
    </source>
</evidence>
<feature type="binding site" evidence="8">
    <location>
        <position position="175"/>
    </location>
    <ligand>
        <name>Ca(2+)</name>
        <dbReference type="ChEBI" id="CHEBI:29108"/>
        <label>3</label>
    </ligand>
</feature>
<dbReference type="InterPro" id="IPR002477">
    <property type="entry name" value="Peptidoglycan-bd-like"/>
</dbReference>
<keyword evidence="6" id="KW-0482">Metalloprotease</keyword>
<keyword evidence="7" id="KW-0865">Zymogen</keyword>
<keyword evidence="4" id="KW-0378">Hydrolase</keyword>
<feature type="binding site" evidence="8">
    <location>
        <position position="171"/>
    </location>
    <ligand>
        <name>Ca(2+)</name>
        <dbReference type="ChEBI" id="CHEBI:29108"/>
        <label>2</label>
    </ligand>
</feature>
<keyword evidence="8" id="KW-0106">Calcium</keyword>
<evidence type="ECO:0000256" key="6">
    <source>
        <dbReference type="ARBA" id="ARBA00023049"/>
    </source>
</evidence>
<dbReference type="SUPFAM" id="SSF47090">
    <property type="entry name" value="PGBD-like"/>
    <property type="match status" value="1"/>
</dbReference>
<evidence type="ECO:0000313" key="12">
    <source>
        <dbReference type="EMBL" id="TKC37352.1"/>
    </source>
</evidence>
<keyword evidence="3" id="KW-0732">Signal</keyword>
<evidence type="ECO:0000259" key="10">
    <source>
        <dbReference type="Pfam" id="PF00413"/>
    </source>
</evidence>
<feature type="domain" description="Peptidoglycan binding-like" evidence="11">
    <location>
        <begin position="17"/>
        <end position="77"/>
    </location>
</feature>
<feature type="domain" description="Peptidase M10 metallopeptidase" evidence="10">
    <location>
        <begin position="101"/>
        <end position="147"/>
    </location>
</feature>
<keyword evidence="1" id="KW-0645">Protease</keyword>
<organism evidence="12 13">
    <name type="scientific">Monodon monoceros</name>
    <name type="common">Narwhal</name>
    <name type="synonym">Ceratodon monodon</name>
    <dbReference type="NCBI Taxonomy" id="40151"/>
    <lineage>
        <taxon>Eukaryota</taxon>
        <taxon>Metazoa</taxon>
        <taxon>Chordata</taxon>
        <taxon>Craniata</taxon>
        <taxon>Vertebrata</taxon>
        <taxon>Euteleostomi</taxon>
        <taxon>Mammalia</taxon>
        <taxon>Eutheria</taxon>
        <taxon>Laurasiatheria</taxon>
        <taxon>Artiodactyla</taxon>
        <taxon>Whippomorpha</taxon>
        <taxon>Cetacea</taxon>
        <taxon>Odontoceti</taxon>
        <taxon>Monodontidae</taxon>
        <taxon>Monodon</taxon>
    </lineage>
</organism>
<dbReference type="Pfam" id="PF00413">
    <property type="entry name" value="Peptidase_M10"/>
    <property type="match status" value="2"/>
</dbReference>
<feature type="binding site" evidence="8">
    <location>
        <position position="178"/>
    </location>
    <ligand>
        <name>Ca(2+)</name>
        <dbReference type="ChEBI" id="CHEBI:29108"/>
        <label>1</label>
    </ligand>
</feature>
<protein>
    <recommendedName>
        <fullName evidence="14">Peptidase metallopeptidase domain-containing protein</fullName>
    </recommendedName>
</protein>
<feature type="binding site" evidence="8">
    <location>
        <position position="173"/>
    </location>
    <ligand>
        <name>Zn(2+)</name>
        <dbReference type="ChEBI" id="CHEBI:29105"/>
        <label>1</label>
    </ligand>
</feature>
<dbReference type="Gene3D" id="3.40.390.10">
    <property type="entry name" value="Collagenase (Catalytic Domain)"/>
    <property type="match status" value="1"/>
</dbReference>
<feature type="non-terminal residue" evidence="12">
    <location>
        <position position="1"/>
    </location>
</feature>
<feature type="binding site" evidence="8">
    <location>
        <position position="112"/>
    </location>
    <ligand>
        <name>Ca(2+)</name>
        <dbReference type="ChEBI" id="CHEBI:29108"/>
        <label>1</label>
    </ligand>
</feature>
<dbReference type="GO" id="GO:0006508">
    <property type="term" value="P:proteolysis"/>
    <property type="evidence" value="ECO:0007669"/>
    <property type="project" value="UniProtKB-KW"/>
</dbReference>
<feature type="binding site" evidence="8">
    <location>
        <position position="178"/>
    </location>
    <ligand>
        <name>Ca(2+)</name>
        <dbReference type="ChEBI" id="CHEBI:29108"/>
        <label>3</label>
    </ligand>
</feature>
<gene>
    <name evidence="12" type="ORF">EI555_003673</name>
</gene>
<dbReference type="SUPFAM" id="SSF55486">
    <property type="entry name" value="Metalloproteases ('zincins'), catalytic domain"/>
    <property type="match status" value="1"/>
</dbReference>
<dbReference type="Pfam" id="PF01471">
    <property type="entry name" value="PG_binding_1"/>
    <property type="match status" value="1"/>
</dbReference>
<dbReference type="PROSITE" id="PS00546">
    <property type="entry name" value="CYSTEINE_SWITCH"/>
    <property type="match status" value="1"/>
</dbReference>
<sequence length="185" mass="21111">VTASGAAPLTDYSSSEENDVVFAQRYLVNFYSLEMKTTPMTKMKVNRNFIEDKIQEMQQFLGLKVTGQLDTSTLDMMHRPRCGVPDVHNFRKNRFITYRYNIIAKISNYTPDMKPEDVDYAFQKDFQVWSDVTPLKFRKINAGKADIITICIWRGGILAHALGPGPGIGGDAHFDEAEIWTKSYK</sequence>
<evidence type="ECO:0000256" key="4">
    <source>
        <dbReference type="ARBA" id="ARBA00022801"/>
    </source>
</evidence>
<evidence type="ECO:0000256" key="1">
    <source>
        <dbReference type="ARBA" id="ARBA00022670"/>
    </source>
</evidence>
<reference evidence="13" key="1">
    <citation type="journal article" date="2019" name="IScience">
        <title>Narwhal Genome Reveals Long-Term Low Genetic Diversity despite Current Large Abundance Size.</title>
        <authorList>
            <person name="Westbury M.V."/>
            <person name="Petersen B."/>
            <person name="Garde E."/>
            <person name="Heide-Jorgensen M.P."/>
            <person name="Lorenzen E.D."/>
        </authorList>
    </citation>
    <scope>NUCLEOTIDE SEQUENCE [LARGE SCALE GENOMIC DNA]</scope>
</reference>
<feature type="domain" description="Peptidase M10 metallopeptidase" evidence="10">
    <location>
        <begin position="155"/>
        <end position="183"/>
    </location>
</feature>
<feature type="binding site" evidence="8">
    <location>
        <position position="160"/>
    </location>
    <ligand>
        <name>Zn(2+)</name>
        <dbReference type="ChEBI" id="CHEBI:29105"/>
        <label>1</label>
    </ligand>
</feature>
<evidence type="ECO:0000259" key="11">
    <source>
        <dbReference type="Pfam" id="PF01471"/>
    </source>
</evidence>
<keyword evidence="5 8" id="KW-0862">Zinc</keyword>
<evidence type="ECO:0000256" key="8">
    <source>
        <dbReference type="PIRSR" id="PIRSR621190-2"/>
    </source>
</evidence>
<dbReference type="InterPro" id="IPR021190">
    <property type="entry name" value="Pept_M10A"/>
</dbReference>
<feature type="binding site" description="in inhibited form" evidence="8">
    <location>
        <position position="82"/>
    </location>
    <ligand>
        <name>Zn(2+)</name>
        <dbReference type="ChEBI" id="CHEBI:29105"/>
        <label>2</label>
        <note>catalytic</note>
    </ligand>
</feature>
<evidence type="ECO:0000313" key="13">
    <source>
        <dbReference type="Proteomes" id="UP000308365"/>
    </source>
</evidence>
<dbReference type="EMBL" id="RWIC01001152">
    <property type="protein sequence ID" value="TKC37352.1"/>
    <property type="molecule type" value="Genomic_DNA"/>
</dbReference>
<feature type="non-terminal residue" evidence="12">
    <location>
        <position position="185"/>
    </location>
</feature>
<comment type="caution">
    <text evidence="12">The sequence shown here is derived from an EMBL/GenBank/DDBJ whole genome shotgun (WGS) entry which is preliminary data.</text>
</comment>
<accession>A0A4U1EM36</accession>
<dbReference type="Proteomes" id="UP000308365">
    <property type="component" value="Unassembled WGS sequence"/>
</dbReference>
<comment type="cofactor">
    <cofactor evidence="8">
        <name>Ca(2+)</name>
        <dbReference type="ChEBI" id="CHEBI:29108"/>
    </cofactor>
    <text evidence="8">Can bind about 5 Ca(2+) ions per subunit.</text>
</comment>
<dbReference type="GO" id="GO:0030574">
    <property type="term" value="P:collagen catabolic process"/>
    <property type="evidence" value="ECO:0007669"/>
    <property type="project" value="TreeGrafter"/>
</dbReference>
<dbReference type="InterPro" id="IPR021158">
    <property type="entry name" value="Pept_M10A_Zn_BS"/>
</dbReference>
<dbReference type="InterPro" id="IPR036365">
    <property type="entry name" value="PGBD-like_sf"/>
</dbReference>
<evidence type="ECO:0000256" key="3">
    <source>
        <dbReference type="ARBA" id="ARBA00022729"/>
    </source>
</evidence>
<dbReference type="PRINTS" id="PR00138">
    <property type="entry name" value="MATRIXIN"/>
</dbReference>
<dbReference type="InterPro" id="IPR001818">
    <property type="entry name" value="Pept_M10_metallopeptidase"/>
</dbReference>
<dbReference type="AlphaFoldDB" id="A0A4U1EM36"/>
<dbReference type="GO" id="GO:0004222">
    <property type="term" value="F:metalloendopeptidase activity"/>
    <property type="evidence" value="ECO:0007669"/>
    <property type="project" value="InterPro"/>
</dbReference>
<dbReference type="PANTHER" id="PTHR10201">
    <property type="entry name" value="MATRIX METALLOPROTEINASE"/>
    <property type="match status" value="1"/>
</dbReference>
<evidence type="ECO:0008006" key="14">
    <source>
        <dbReference type="Google" id="ProtNLM"/>
    </source>
</evidence>
<dbReference type="PANTHER" id="PTHR10201:SF267">
    <property type="entry name" value="MACROPHAGE METALLOELASTASE"/>
    <property type="match status" value="1"/>
</dbReference>
<feature type="binding site" evidence="8">
    <location>
        <position position="169"/>
    </location>
    <ligand>
        <name>Ca(2+)</name>
        <dbReference type="ChEBI" id="CHEBI:29108"/>
        <label>2</label>
    </ligand>
</feature>
<dbReference type="InterPro" id="IPR024079">
    <property type="entry name" value="MetalloPept_cat_dom_sf"/>
</dbReference>
<feature type="short sequence motif" description="Cysteine switch" evidence="9">
    <location>
        <begin position="80"/>
        <end position="87"/>
    </location>
</feature>
<feature type="binding site" evidence="8">
    <location>
        <position position="146"/>
    </location>
    <ligand>
        <name>Ca(2+)</name>
        <dbReference type="ChEBI" id="CHEBI:29108"/>
        <label>2</label>
    </ligand>
</feature>
<keyword evidence="2 8" id="KW-0479">Metal-binding</keyword>
<evidence type="ECO:0000256" key="7">
    <source>
        <dbReference type="ARBA" id="ARBA00023145"/>
    </source>
</evidence>
<comment type="cofactor">
    <cofactor evidence="8">
        <name>Zn(2+)</name>
        <dbReference type="ChEBI" id="CHEBI:29105"/>
    </cofactor>
    <text evidence="8">Binds 2 Zn(2+) ions per subunit.</text>
</comment>
<dbReference type="GO" id="GO:0008270">
    <property type="term" value="F:zinc ion binding"/>
    <property type="evidence" value="ECO:0007669"/>
    <property type="project" value="InterPro"/>
</dbReference>
<proteinExistence type="predicted"/>
<name>A0A4U1EM36_MONMO</name>
<evidence type="ECO:0000256" key="9">
    <source>
        <dbReference type="PIRSR" id="PIRSR621190-5"/>
    </source>
</evidence>
<evidence type="ECO:0000256" key="2">
    <source>
        <dbReference type="ARBA" id="ARBA00022723"/>
    </source>
</evidence>
<dbReference type="GO" id="GO:0031012">
    <property type="term" value="C:extracellular matrix"/>
    <property type="evidence" value="ECO:0007669"/>
    <property type="project" value="InterPro"/>
</dbReference>
<dbReference type="GO" id="GO:0030198">
    <property type="term" value="P:extracellular matrix organization"/>
    <property type="evidence" value="ECO:0007669"/>
    <property type="project" value="TreeGrafter"/>
</dbReference>